<feature type="transmembrane region" description="Helical" evidence="1">
    <location>
        <begin position="121"/>
        <end position="142"/>
    </location>
</feature>
<keyword evidence="1" id="KW-0472">Membrane</keyword>
<keyword evidence="1" id="KW-1133">Transmembrane helix</keyword>
<dbReference type="RefSeq" id="WP_380855165.1">
    <property type="nucleotide sequence ID" value="NZ_JBHSKM010000012.1"/>
</dbReference>
<organism evidence="2 3">
    <name type="scientific">Streptomyces coerulescens</name>
    <dbReference type="NCBI Taxonomy" id="29304"/>
    <lineage>
        <taxon>Bacteria</taxon>
        <taxon>Bacillati</taxon>
        <taxon>Actinomycetota</taxon>
        <taxon>Actinomycetes</taxon>
        <taxon>Kitasatosporales</taxon>
        <taxon>Streptomycetaceae</taxon>
        <taxon>Streptomyces</taxon>
    </lineage>
</organism>
<name>A0ABW0CNN2_STRCD</name>
<evidence type="ECO:0000256" key="1">
    <source>
        <dbReference type="SAM" id="Phobius"/>
    </source>
</evidence>
<accession>A0ABW0CNN2</accession>
<feature type="transmembrane region" description="Helical" evidence="1">
    <location>
        <begin position="49"/>
        <end position="71"/>
    </location>
</feature>
<dbReference type="Proteomes" id="UP001596263">
    <property type="component" value="Unassembled WGS sequence"/>
</dbReference>
<dbReference type="Pfam" id="PF13160">
    <property type="entry name" value="DUF3995"/>
    <property type="match status" value="1"/>
</dbReference>
<dbReference type="InterPro" id="IPR025058">
    <property type="entry name" value="DUF3995"/>
</dbReference>
<comment type="caution">
    <text evidence="2">The sequence shown here is derived from an EMBL/GenBank/DDBJ whole genome shotgun (WGS) entry which is preliminary data.</text>
</comment>
<keyword evidence="3" id="KW-1185">Reference proteome</keyword>
<proteinExistence type="predicted"/>
<evidence type="ECO:0000313" key="3">
    <source>
        <dbReference type="Proteomes" id="UP001596263"/>
    </source>
</evidence>
<reference evidence="3" key="1">
    <citation type="journal article" date="2019" name="Int. J. Syst. Evol. Microbiol.">
        <title>The Global Catalogue of Microorganisms (GCM) 10K type strain sequencing project: providing services to taxonomists for standard genome sequencing and annotation.</title>
        <authorList>
            <consortium name="The Broad Institute Genomics Platform"/>
            <consortium name="The Broad Institute Genome Sequencing Center for Infectious Disease"/>
            <person name="Wu L."/>
            <person name="Ma J."/>
        </authorList>
    </citation>
    <scope>NUCLEOTIDE SEQUENCE [LARGE SCALE GENOMIC DNA]</scope>
    <source>
        <strain evidence="3">KCTC 42586</strain>
    </source>
</reference>
<evidence type="ECO:0000313" key="2">
    <source>
        <dbReference type="EMBL" id="MFC5216355.1"/>
    </source>
</evidence>
<keyword evidence="1" id="KW-0812">Transmembrane</keyword>
<dbReference type="EMBL" id="JBHSKM010000012">
    <property type="protein sequence ID" value="MFC5216355.1"/>
    <property type="molecule type" value="Genomic_DNA"/>
</dbReference>
<protein>
    <submittedName>
        <fullName evidence="2">DUF3995 domain-containing protein</fullName>
    </submittedName>
</protein>
<sequence length="143" mass="14513">MIPTLVTAVLTAGLTVIGVLHFIWAFSPWPLKDEVAFTKAVLGNASGTMPPAPLSALVGVVLLGGGAVSLMTNGSVPEVGPDWLCIAGSYGLALVLLGRGLGGYLMGANATGEFQRLNAVLYSPLCIALGLMSGAIAVYATVR</sequence>
<feature type="transmembrane region" description="Helical" evidence="1">
    <location>
        <begin position="83"/>
        <end position="101"/>
    </location>
</feature>
<gene>
    <name evidence="2" type="ORF">ACFPQ9_21170</name>
</gene>